<keyword evidence="24" id="KW-1185">Reference proteome</keyword>
<evidence type="ECO:0000256" key="7">
    <source>
        <dbReference type="ARBA" id="ARBA00022737"/>
    </source>
</evidence>
<evidence type="ECO:0000256" key="17">
    <source>
        <dbReference type="PROSITE-ProRule" id="PRU10141"/>
    </source>
</evidence>
<dbReference type="PROSITE" id="PS00107">
    <property type="entry name" value="PROTEIN_KINASE_ATP"/>
    <property type="match status" value="3"/>
</dbReference>
<feature type="signal peptide" evidence="20">
    <location>
        <begin position="1"/>
        <end position="26"/>
    </location>
</feature>
<evidence type="ECO:0000256" key="11">
    <source>
        <dbReference type="ARBA" id="ARBA00022989"/>
    </source>
</evidence>
<evidence type="ECO:0000256" key="5">
    <source>
        <dbReference type="ARBA" id="ARBA00022692"/>
    </source>
</evidence>
<dbReference type="Pfam" id="PF00069">
    <property type="entry name" value="Pkinase"/>
    <property type="match status" value="3"/>
</dbReference>
<name>A0A103XB75_CYNCS</name>
<keyword evidence="2" id="KW-0723">Serine/threonine-protein kinase</keyword>
<dbReference type="InterPro" id="IPR008271">
    <property type="entry name" value="Ser/Thr_kinase_AS"/>
</dbReference>
<comment type="catalytic activity">
    <reaction evidence="15">
        <text>L-seryl-[protein] + ATP = O-phospho-L-seryl-[protein] + ADP + H(+)</text>
        <dbReference type="Rhea" id="RHEA:17989"/>
        <dbReference type="Rhea" id="RHEA-COMP:9863"/>
        <dbReference type="Rhea" id="RHEA-COMP:11604"/>
        <dbReference type="ChEBI" id="CHEBI:15378"/>
        <dbReference type="ChEBI" id="CHEBI:29999"/>
        <dbReference type="ChEBI" id="CHEBI:30616"/>
        <dbReference type="ChEBI" id="CHEBI:83421"/>
        <dbReference type="ChEBI" id="CHEBI:456216"/>
    </reaction>
</comment>
<evidence type="ECO:0000256" key="18">
    <source>
        <dbReference type="SAM" id="MobiDB-lite"/>
    </source>
</evidence>
<keyword evidence="4" id="KW-0808">Transferase</keyword>
<keyword evidence="13" id="KW-0675">Receptor</keyword>
<keyword evidence="8 17" id="KW-0547">Nucleotide-binding</keyword>
<feature type="compositionally biased region" description="Low complexity" evidence="18">
    <location>
        <begin position="620"/>
        <end position="632"/>
    </location>
</feature>
<dbReference type="InterPro" id="IPR002902">
    <property type="entry name" value="GNK2"/>
</dbReference>
<dbReference type="FunFam" id="1.10.510.10:FF:001019">
    <property type="entry name" value="G-type lectin S-receptor-like serine/threonine-protein kinase B120"/>
    <property type="match status" value="1"/>
</dbReference>
<feature type="binding site" evidence="17">
    <location>
        <position position="1511"/>
    </location>
    <ligand>
        <name>ATP</name>
        <dbReference type="ChEBI" id="CHEBI:30616"/>
    </ligand>
</feature>
<dbReference type="Gene3D" id="1.10.510.10">
    <property type="entry name" value="Transferase(Phosphotransferase) domain 1"/>
    <property type="match status" value="3"/>
</dbReference>
<dbReference type="PANTHER" id="PTHR27002">
    <property type="entry name" value="RECEPTOR-LIKE SERINE/THREONINE-PROTEIN KINASE SD1-8"/>
    <property type="match status" value="1"/>
</dbReference>
<dbReference type="GO" id="GO:0009737">
    <property type="term" value="P:response to abscisic acid"/>
    <property type="evidence" value="ECO:0007669"/>
    <property type="project" value="UniProtKB-ARBA"/>
</dbReference>
<feature type="domain" description="Gnk2-homologous" evidence="22">
    <location>
        <begin position="759"/>
        <end position="866"/>
    </location>
</feature>
<dbReference type="Gramene" id="KVH87510">
    <property type="protein sequence ID" value="KVH87510"/>
    <property type="gene ID" value="Ccrd_025231"/>
</dbReference>
<protein>
    <submittedName>
        <fullName evidence="23">Concanavalin A-like lectin/glucanase, subgroup</fullName>
    </submittedName>
</protein>
<evidence type="ECO:0000256" key="8">
    <source>
        <dbReference type="ARBA" id="ARBA00022741"/>
    </source>
</evidence>
<comment type="subcellular location">
    <subcellularLocation>
        <location evidence="1">Membrane</location>
        <topology evidence="1">Single-pass membrane protein</topology>
    </subcellularLocation>
</comment>
<dbReference type="EMBL" id="LEKV01006118">
    <property type="protein sequence ID" value="KVH87510.1"/>
    <property type="molecule type" value="Genomic_DNA"/>
</dbReference>
<dbReference type="InterPro" id="IPR038408">
    <property type="entry name" value="GNK2_sf"/>
</dbReference>
<dbReference type="Pfam" id="PF07714">
    <property type="entry name" value="PK_Tyr_Ser-Thr"/>
    <property type="match status" value="1"/>
</dbReference>
<evidence type="ECO:0000256" key="16">
    <source>
        <dbReference type="ARBA" id="ARBA00047951"/>
    </source>
</evidence>
<evidence type="ECO:0000256" key="20">
    <source>
        <dbReference type="SAM" id="SignalP"/>
    </source>
</evidence>
<feature type="domain" description="Gnk2-homologous" evidence="22">
    <location>
        <begin position="1336"/>
        <end position="1444"/>
    </location>
</feature>
<feature type="domain" description="Protein kinase" evidence="21">
    <location>
        <begin position="966"/>
        <end position="1246"/>
    </location>
</feature>
<feature type="binding site" evidence="17">
    <location>
        <position position="994"/>
    </location>
    <ligand>
        <name>ATP</name>
        <dbReference type="ChEBI" id="CHEBI:30616"/>
    </ligand>
</feature>
<dbReference type="Gene3D" id="3.30.200.20">
    <property type="entry name" value="Phosphorylase Kinase, domain 1"/>
    <property type="match status" value="3"/>
</dbReference>
<dbReference type="CDD" id="cd14066">
    <property type="entry name" value="STKc_IRAK"/>
    <property type="match status" value="1"/>
</dbReference>
<gene>
    <name evidence="23" type="ORF">Ccrd_025231</name>
</gene>
<dbReference type="GO" id="GO:0006950">
    <property type="term" value="P:response to stress"/>
    <property type="evidence" value="ECO:0007669"/>
    <property type="project" value="UniProtKB-ARBA"/>
</dbReference>
<evidence type="ECO:0000256" key="9">
    <source>
        <dbReference type="ARBA" id="ARBA00022777"/>
    </source>
</evidence>
<feature type="domain" description="Gnk2-homologous" evidence="22">
    <location>
        <begin position="26"/>
        <end position="130"/>
    </location>
</feature>
<feature type="domain" description="Gnk2-homologous" evidence="22">
    <location>
        <begin position="1220"/>
        <end position="1324"/>
    </location>
</feature>
<evidence type="ECO:0000256" key="19">
    <source>
        <dbReference type="SAM" id="Phobius"/>
    </source>
</evidence>
<evidence type="ECO:0000256" key="6">
    <source>
        <dbReference type="ARBA" id="ARBA00022729"/>
    </source>
</evidence>
<sequence length="1648" mass="185237">MLIETSKSISFLIVIITIFFAVSVSGEFRADCGADFNFTRNSAYEINRDEAFSSVITSDPNNTYGFYNRSVGEAPDQVNVIALCRGDIEREDCQRCINDYGARLREFCPNKKQGNIIYDTCMIRYSDQILLGSSNIIDGWDSGESAWNPEDSENATDVDQFTQALDRLWVQLRDEASSGGSLRKYASNVTDGPRSTKIYGLMQCTPDISATRCYNCLTNAINRTRSCCDGKRGARVLYLSCNIRYQDYPFFNATVSLAPPSSSPLPPSALPPSVDEDMDLDEIITAESLQRSFGDIRAATDDFSENNKLGQGGFGLVYKGKLRNGQEIAVKRLSKNSGQGELEFKNEVLLLARLQHRNLVRLLGFSLEGSERLLMYEFVQNASLDQFIFDPVKRATLDWETRYKIIQGVARGLLYLHEDSRLKIIHRDMKASNVLLDADMNAKIADFGMARLFTSEETQGNTSRIVGTYGYMAPEYVMHGQFSVKSDVFSFGVLVLEIVAGRKNHSFQNESMMEDLLSHAWKSWRNGTSTSLIDPTLNDGSNSLRDMIRCIHIGLLCVQEDVTARPTMASVVLMLSSVSLTLTVPSEPAFFMRTFINSDKHFYEEYTSSTNDSRSLTTKSRSSQRSIASSERSITDDVSKKDVYHRSGEIPFSSCNENANFTINSVYQTNLDEALSSVITHDPNNTYGFYNRSVGNTPNQVNVIALCRGDVEQDECHRCIRNCSSTLRALCPNQKGAIFTYERCMLRYSDETILGNRNSWEGWDLAHPQNASNMVQFNQRLDQLWEQLRSEASSGGSLRKYASNEVDGPRSSKIFGLMQCTPDLSLTECDICLSDAINRIQICCDGKRGARVVYPSCNIRYEDYRFFNATMILEQPPSAPLPPSSPLAPSGKRNSTTIIVVVVVATVSVLLLVVVFFCVFIRRKRKLQPENLGGLVFHEDADLDEIITAESLQRSFGDIRAATDDFSENNKLGEGGFGLVYKGKLRNGQEIAVKRLSKDSGQGELEFKNEVLLLARLQHRNLVRLLGFSLEGSERLLMYEFVQNASLDQFIFDFGMARLFKPEETQGNTNRIVGTYGYMAPEYLTHGKFSIKSDVFSFGVLVLEIVTGHKNHRLQNGMMTEDLISHVWKCWRDGTATSLIDPTLNDGSNSLCDTIRCIHIGLLCVQEDVTERPTMASVVLMLNSLSITLKVPSQPAFFMRTFMNYEKYFFEEYSSSKSDPYSLKNCIANVNFTRNSAYEINRDEAFSSVITSDPNNTYGFYNRSVGETPDKVYVLALCRGDIERDECQRCINDYGARLREFCPNQKRGNIIYDTCMIRYSNQILLGSSNIIDGWDSEDGWDAEDHENATDIDQFKQALDRLWAQLRDDASSGGSLRKYASNVTDGPRSTKIYGLMQCSPDISATTCYNCLSNAINLVVIVVATVGLLILMVVFFCVFIRAKGKLEGLQPDNSVHEDMTDLDEIITAESLQCSFRDIRAATNDFSENNKLGQGGFGSVYKGKLRNGQEIAVKRLSNNSGQRELEFKNEVLLLARLQHRNLVRLLGFSLEGSERLLMYEFVQNASLDQFIFDPLKRATLDWETRYKIIQGVARGLLYLHEDSRLKIVHRDMKASNVLLDAGMNAKIADFGMARLFTHEETQGNTSRIVGT</sequence>
<reference evidence="23 24" key="1">
    <citation type="journal article" date="2016" name="Sci. Rep.">
        <title>The genome sequence of the outbreeding globe artichoke constructed de novo incorporating a phase-aware low-pass sequencing strategy of F1 progeny.</title>
        <authorList>
            <person name="Scaglione D."/>
            <person name="Reyes-Chin-Wo S."/>
            <person name="Acquadro A."/>
            <person name="Froenicke L."/>
            <person name="Portis E."/>
            <person name="Beitel C."/>
            <person name="Tirone M."/>
            <person name="Mauro R."/>
            <person name="Lo Monaco A."/>
            <person name="Mauromicale G."/>
            <person name="Faccioli P."/>
            <person name="Cattivelli L."/>
            <person name="Rieseberg L."/>
            <person name="Michelmore R."/>
            <person name="Lanteri S."/>
        </authorList>
    </citation>
    <scope>NUCLEOTIDE SEQUENCE [LARGE SCALE GENOMIC DNA]</scope>
    <source>
        <strain evidence="23">2C</strain>
    </source>
</reference>
<evidence type="ECO:0000256" key="13">
    <source>
        <dbReference type="ARBA" id="ARBA00023170"/>
    </source>
</evidence>
<feature type="region of interest" description="Disordered" evidence="18">
    <location>
        <begin position="611"/>
        <end position="640"/>
    </location>
</feature>
<dbReference type="GO" id="GO:0005524">
    <property type="term" value="F:ATP binding"/>
    <property type="evidence" value="ECO:0007669"/>
    <property type="project" value="UniProtKB-UniRule"/>
</dbReference>
<dbReference type="Pfam" id="PF01657">
    <property type="entry name" value="Stress-antifung"/>
    <property type="match status" value="6"/>
</dbReference>
<evidence type="ECO:0000313" key="23">
    <source>
        <dbReference type="EMBL" id="KVH87510.1"/>
    </source>
</evidence>
<dbReference type="InterPro" id="IPR017441">
    <property type="entry name" value="Protein_kinase_ATP_BS"/>
</dbReference>
<dbReference type="InterPro" id="IPR001245">
    <property type="entry name" value="Ser-Thr/Tyr_kinase_cat_dom"/>
</dbReference>
<evidence type="ECO:0000256" key="10">
    <source>
        <dbReference type="ARBA" id="ARBA00022840"/>
    </source>
</evidence>
<feature type="domain" description="Gnk2-homologous" evidence="22">
    <location>
        <begin position="649"/>
        <end position="753"/>
    </location>
</feature>
<evidence type="ECO:0000259" key="21">
    <source>
        <dbReference type="PROSITE" id="PS50011"/>
    </source>
</evidence>
<keyword evidence="6 20" id="KW-0732">Signal</keyword>
<keyword evidence="5 19" id="KW-0812">Transmembrane</keyword>
<dbReference type="FunFam" id="1.10.510.10:FF:000129">
    <property type="entry name" value="cysteine-rich receptor-like protein kinase 10"/>
    <property type="match status" value="1"/>
</dbReference>
<evidence type="ECO:0000256" key="3">
    <source>
        <dbReference type="ARBA" id="ARBA00022553"/>
    </source>
</evidence>
<feature type="domain" description="Gnk2-homologous" evidence="22">
    <location>
        <begin position="143"/>
        <end position="250"/>
    </location>
</feature>
<evidence type="ECO:0000256" key="4">
    <source>
        <dbReference type="ARBA" id="ARBA00022679"/>
    </source>
</evidence>
<keyword evidence="9" id="KW-0418">Kinase</keyword>
<evidence type="ECO:0000256" key="2">
    <source>
        <dbReference type="ARBA" id="ARBA00022527"/>
    </source>
</evidence>
<dbReference type="PROSITE" id="PS50011">
    <property type="entry name" value="PROTEIN_KINASE_DOM"/>
    <property type="match status" value="3"/>
</dbReference>
<dbReference type="FunFam" id="1.10.510.10:FF:000343">
    <property type="entry name" value="Cysteine-rich receptor-like protein kinase 28"/>
    <property type="match status" value="1"/>
</dbReference>
<comment type="catalytic activity">
    <reaction evidence="16">
        <text>L-threonyl-[protein] + ATP = O-phospho-L-threonyl-[protein] + ADP + H(+)</text>
        <dbReference type="Rhea" id="RHEA:46608"/>
        <dbReference type="Rhea" id="RHEA-COMP:11060"/>
        <dbReference type="Rhea" id="RHEA-COMP:11605"/>
        <dbReference type="ChEBI" id="CHEBI:15378"/>
        <dbReference type="ChEBI" id="CHEBI:30013"/>
        <dbReference type="ChEBI" id="CHEBI:30616"/>
        <dbReference type="ChEBI" id="CHEBI:61977"/>
        <dbReference type="ChEBI" id="CHEBI:456216"/>
    </reaction>
</comment>
<evidence type="ECO:0000256" key="1">
    <source>
        <dbReference type="ARBA" id="ARBA00004167"/>
    </source>
</evidence>
<feature type="binding site" evidence="17">
    <location>
        <position position="331"/>
    </location>
    <ligand>
        <name>ATP</name>
        <dbReference type="ChEBI" id="CHEBI:30616"/>
    </ligand>
</feature>
<dbReference type="OMA" id="CINDYGA"/>
<dbReference type="PROSITE" id="PS00108">
    <property type="entry name" value="PROTEIN_KINASE_ST"/>
    <property type="match status" value="2"/>
</dbReference>
<accession>A0A103XB75</accession>
<feature type="transmembrane region" description="Helical" evidence="19">
    <location>
        <begin position="898"/>
        <end position="921"/>
    </location>
</feature>
<keyword evidence="7" id="KW-0677">Repeat</keyword>
<keyword evidence="10 17" id="KW-0067">ATP-binding</keyword>
<dbReference type="FunFam" id="3.30.430.20:FF:000002">
    <property type="entry name" value="Cysteine-rich receptor-like protein kinase 10"/>
    <property type="match status" value="2"/>
</dbReference>
<proteinExistence type="predicted"/>
<dbReference type="GO" id="GO:0005886">
    <property type="term" value="C:plasma membrane"/>
    <property type="evidence" value="ECO:0007669"/>
    <property type="project" value="TreeGrafter"/>
</dbReference>
<feature type="domain" description="Protein kinase" evidence="21">
    <location>
        <begin position="303"/>
        <end position="590"/>
    </location>
</feature>
<dbReference type="CDD" id="cd23509">
    <property type="entry name" value="Gnk2-like"/>
    <property type="match status" value="6"/>
</dbReference>
<feature type="chain" id="PRO_5007118640" evidence="20">
    <location>
        <begin position="27"/>
        <end position="1648"/>
    </location>
</feature>
<dbReference type="PANTHER" id="PTHR27002:SF1073">
    <property type="entry name" value="CYSTEINE-RICH RECEPTOR-LIKE PROTEIN KINASE 29"/>
    <property type="match status" value="1"/>
</dbReference>
<dbReference type="Gene3D" id="3.30.430.20">
    <property type="entry name" value="Gnk2 domain, C-X8-C-X2-C motif"/>
    <property type="match status" value="6"/>
</dbReference>
<feature type="domain" description="Protein kinase" evidence="21">
    <location>
        <begin position="1483"/>
        <end position="1648"/>
    </location>
</feature>
<keyword evidence="14" id="KW-0325">Glycoprotein</keyword>
<evidence type="ECO:0000256" key="14">
    <source>
        <dbReference type="ARBA" id="ARBA00023180"/>
    </source>
</evidence>
<dbReference type="FunFam" id="3.30.200.20:FF:000142">
    <property type="entry name" value="Cysteine-rich receptor-like protein kinase 10"/>
    <property type="match status" value="3"/>
</dbReference>
<evidence type="ECO:0000259" key="22">
    <source>
        <dbReference type="PROSITE" id="PS51473"/>
    </source>
</evidence>
<dbReference type="PROSITE" id="PS51473">
    <property type="entry name" value="GNK2"/>
    <property type="match status" value="6"/>
</dbReference>
<comment type="caution">
    <text evidence="23">The sequence shown here is derived from an EMBL/GenBank/DDBJ whole genome shotgun (WGS) entry which is preliminary data.</text>
</comment>
<dbReference type="SUPFAM" id="SSF56112">
    <property type="entry name" value="Protein kinase-like (PK-like)"/>
    <property type="match status" value="3"/>
</dbReference>
<keyword evidence="11 19" id="KW-1133">Transmembrane helix</keyword>
<keyword evidence="12 19" id="KW-0472">Membrane</keyword>
<dbReference type="InterPro" id="IPR000719">
    <property type="entry name" value="Prot_kinase_dom"/>
</dbReference>
<evidence type="ECO:0000256" key="15">
    <source>
        <dbReference type="ARBA" id="ARBA00047558"/>
    </source>
</evidence>
<feature type="transmembrane region" description="Helical" evidence="19">
    <location>
        <begin position="1416"/>
        <end position="1440"/>
    </location>
</feature>
<evidence type="ECO:0000313" key="24">
    <source>
        <dbReference type="Proteomes" id="UP000243975"/>
    </source>
</evidence>
<dbReference type="SMART" id="SM00220">
    <property type="entry name" value="S_TKc"/>
    <property type="match status" value="2"/>
</dbReference>
<keyword evidence="3" id="KW-0597">Phosphoprotein</keyword>
<organism evidence="23 24">
    <name type="scientific">Cynara cardunculus var. scolymus</name>
    <name type="common">Globe artichoke</name>
    <name type="synonym">Cynara scolymus</name>
    <dbReference type="NCBI Taxonomy" id="59895"/>
    <lineage>
        <taxon>Eukaryota</taxon>
        <taxon>Viridiplantae</taxon>
        <taxon>Streptophyta</taxon>
        <taxon>Embryophyta</taxon>
        <taxon>Tracheophyta</taxon>
        <taxon>Spermatophyta</taxon>
        <taxon>Magnoliopsida</taxon>
        <taxon>eudicotyledons</taxon>
        <taxon>Gunneridae</taxon>
        <taxon>Pentapetalae</taxon>
        <taxon>asterids</taxon>
        <taxon>campanulids</taxon>
        <taxon>Asterales</taxon>
        <taxon>Asteraceae</taxon>
        <taxon>Carduoideae</taxon>
        <taxon>Cardueae</taxon>
        <taxon>Carduinae</taxon>
        <taxon>Cynara</taxon>
    </lineage>
</organism>
<dbReference type="GO" id="GO:0004674">
    <property type="term" value="F:protein serine/threonine kinase activity"/>
    <property type="evidence" value="ECO:0007669"/>
    <property type="project" value="UniProtKB-KW"/>
</dbReference>
<evidence type="ECO:0000256" key="12">
    <source>
        <dbReference type="ARBA" id="ARBA00023136"/>
    </source>
</evidence>
<dbReference type="Proteomes" id="UP000243975">
    <property type="component" value="Unassembled WGS sequence"/>
</dbReference>
<dbReference type="InterPro" id="IPR011009">
    <property type="entry name" value="Kinase-like_dom_sf"/>
</dbReference>